<evidence type="ECO:0000256" key="1">
    <source>
        <dbReference type="SAM" id="Coils"/>
    </source>
</evidence>
<feature type="compositionally biased region" description="Basic residues" evidence="2">
    <location>
        <begin position="1"/>
        <end position="38"/>
    </location>
</feature>
<proteinExistence type="predicted"/>
<feature type="compositionally biased region" description="Basic residues" evidence="2">
    <location>
        <begin position="120"/>
        <end position="142"/>
    </location>
</feature>
<evidence type="ECO:0000256" key="2">
    <source>
        <dbReference type="SAM" id="MobiDB-lite"/>
    </source>
</evidence>
<feature type="compositionally biased region" description="Basic and acidic residues" evidence="2">
    <location>
        <begin position="103"/>
        <end position="119"/>
    </location>
</feature>
<keyword evidence="1" id="KW-0175">Coiled coil</keyword>
<protein>
    <submittedName>
        <fullName evidence="3">Uncharacterized protein</fullName>
    </submittedName>
</protein>
<name>A0A5J6VMZ8_9VIRU</name>
<feature type="region of interest" description="Disordered" evidence="2">
    <location>
        <begin position="84"/>
        <end position="142"/>
    </location>
</feature>
<accession>A0A5J6VMZ8</accession>
<dbReference type="EMBL" id="MN448294">
    <property type="protein sequence ID" value="QFG74831.1"/>
    <property type="molecule type" value="Genomic_DNA"/>
</dbReference>
<feature type="coiled-coil region" evidence="1">
    <location>
        <begin position="153"/>
        <end position="191"/>
    </location>
</feature>
<organism evidence="3">
    <name type="scientific">Megaviridae environmental sample</name>
    <dbReference type="NCBI Taxonomy" id="1737588"/>
    <lineage>
        <taxon>Viruses</taxon>
        <taxon>Varidnaviria</taxon>
        <taxon>Bamfordvirae</taxon>
        <taxon>Nucleocytoviricota</taxon>
        <taxon>Megaviricetes</taxon>
        <taxon>Imitervirales</taxon>
        <taxon>Mimiviridae</taxon>
        <taxon>environmental samples</taxon>
    </lineage>
</organism>
<feature type="region of interest" description="Disordered" evidence="2">
    <location>
        <begin position="1"/>
        <end position="47"/>
    </location>
</feature>
<evidence type="ECO:0000313" key="3">
    <source>
        <dbReference type="EMBL" id="QFG74831.1"/>
    </source>
</evidence>
<sequence>MGRTKKRRPYNTTKKRIVKKRQSHKQKHMRHKTKKNKSKGFLNRLFGRRSRKDSEDLLNAQRELFLARMDASAANENVIKDLNLDKSLSPTPPVDKSTFNPYLHDRLKNQMKKLHEERRQRKKSATRKYNKRKQSSHRKSTLRNVRRLTSLDVKKMKDEINDLAEKRDRGIDELAKKVREYKRLKISKRAEDKRKVVHLKSQLKTYYHHPNVQALNEQLMEKYSMRKPRTSTPQKEKKIKSVIHEIYKIVVKPNPVKRTHSFEDMNTRLDLIG</sequence>
<reference evidence="3" key="1">
    <citation type="journal article" date="2019" name="Philos. Trans. R. Soc. Lond., B, Biol. Sci.">
        <title>Targeted metagenomic recovery of four divergent viruses reveals shared and distinctive characteristics of giant viruses of marine eukaryotes.</title>
        <authorList>
            <person name="Needham D.M."/>
            <person name="Poirier C."/>
            <person name="Hehenberger E."/>
            <person name="Jimenez V."/>
            <person name="Swalwell J.E."/>
            <person name="Santoro A.E."/>
            <person name="Worden A.Z."/>
        </authorList>
    </citation>
    <scope>NUCLEOTIDE SEQUENCE</scope>
    <source>
        <strain evidence="3">OPacV-421</strain>
    </source>
</reference>